<dbReference type="SUPFAM" id="SSF52733">
    <property type="entry name" value="Nicotinate mononucleotide:5,6-dimethylbenzimidazole phosphoribosyltransferase (CobT)"/>
    <property type="match status" value="1"/>
</dbReference>
<dbReference type="InterPro" id="IPR036087">
    <property type="entry name" value="Nict_dMeBzImd_PRibTrfase_sf"/>
</dbReference>
<dbReference type="InterPro" id="IPR002805">
    <property type="entry name" value="Nict_dMeBzImd_PRibTrfase_arc"/>
</dbReference>
<comment type="caution">
    <text evidence="1">The sequence shown here is derived from an EMBL/GenBank/DDBJ whole genome shotgun (WGS) entry which is preliminary data.</text>
</comment>
<dbReference type="AlphaFoldDB" id="A0AAE3KR93"/>
<dbReference type="PANTHER" id="PTHR38811">
    <property type="match status" value="1"/>
</dbReference>
<name>A0AAE3KR93_9CYAN</name>
<sequence>PLPTPHSPFRVVAAVGDPMQIVAAGMTIAASSRTGILLAGGTQMLAVYALAEAIAKFGELTTSWQPQEIVVGTTRWVAEDPTGDTVGLAREIGGVPLLASDLNFAQSRYQQLRVYEEGYVKEGVGAGGCAIASYLYKGWNSCQLLEAIEELIARQNQR</sequence>
<keyword evidence="2" id="KW-1185">Reference proteome</keyword>
<dbReference type="GO" id="GO:0008939">
    <property type="term" value="F:nicotinate-nucleotide-dimethylbenzimidazole phosphoribosyltransferase activity"/>
    <property type="evidence" value="ECO:0007669"/>
    <property type="project" value="InterPro"/>
</dbReference>
<accession>A0AAE3KR93</accession>
<dbReference type="PANTHER" id="PTHR38811:SF1">
    <property type="entry name" value="UPF0284 PROTEIN SLL1500"/>
    <property type="match status" value="1"/>
</dbReference>
<dbReference type="Gene3D" id="3.40.50.10210">
    <property type="match status" value="1"/>
</dbReference>
<reference evidence="1" key="1">
    <citation type="submission" date="2022-06" db="EMBL/GenBank/DDBJ databases">
        <title>New cyanobacteria of genus Symplocastrum in benthos of Lake Baikal.</title>
        <authorList>
            <person name="Sorokovikova E."/>
            <person name="Tikhonova I."/>
            <person name="Krasnopeev A."/>
            <person name="Evseev P."/>
            <person name="Gladkikh A."/>
            <person name="Belykh O."/>
        </authorList>
    </citation>
    <scope>NUCLEOTIDE SEQUENCE</scope>
    <source>
        <strain evidence="1">BBK-W-15</strain>
    </source>
</reference>
<gene>
    <name evidence="1" type="ORF">NJ959_29735</name>
</gene>
<dbReference type="EMBL" id="JAMZMM010000691">
    <property type="protein sequence ID" value="MCP2732616.1"/>
    <property type="molecule type" value="Genomic_DNA"/>
</dbReference>
<proteinExistence type="predicted"/>
<feature type="non-terminal residue" evidence="1">
    <location>
        <position position="1"/>
    </location>
</feature>
<evidence type="ECO:0000313" key="2">
    <source>
        <dbReference type="Proteomes" id="UP001204953"/>
    </source>
</evidence>
<evidence type="ECO:0000313" key="1">
    <source>
        <dbReference type="EMBL" id="MCP2732616.1"/>
    </source>
</evidence>
<protein>
    <submittedName>
        <fullName evidence="1">TIGR00303 family protein</fullName>
    </submittedName>
</protein>
<organism evidence="1 2">
    <name type="scientific">Limnofasciculus baicalensis BBK-W-15</name>
    <dbReference type="NCBI Taxonomy" id="2699891"/>
    <lineage>
        <taxon>Bacteria</taxon>
        <taxon>Bacillati</taxon>
        <taxon>Cyanobacteriota</taxon>
        <taxon>Cyanophyceae</taxon>
        <taxon>Coleofasciculales</taxon>
        <taxon>Coleofasciculaceae</taxon>
        <taxon>Limnofasciculus</taxon>
        <taxon>Limnofasciculus baicalensis</taxon>
    </lineage>
</organism>
<dbReference type="Proteomes" id="UP001204953">
    <property type="component" value="Unassembled WGS sequence"/>
</dbReference>